<name>A0A2I8F0C6_9BURK</name>
<organism evidence="1 2">
    <name type="scientific">Paraburkholderia terrae</name>
    <dbReference type="NCBI Taxonomy" id="311230"/>
    <lineage>
        <taxon>Bacteria</taxon>
        <taxon>Pseudomonadati</taxon>
        <taxon>Pseudomonadota</taxon>
        <taxon>Betaproteobacteria</taxon>
        <taxon>Burkholderiales</taxon>
        <taxon>Burkholderiaceae</taxon>
        <taxon>Paraburkholderia</taxon>
    </lineage>
</organism>
<protein>
    <recommendedName>
        <fullName evidence="3">Fis family transcriptional regulator</fullName>
    </recommendedName>
</protein>
<gene>
    <name evidence="1" type="ORF">C2L65_36505</name>
</gene>
<dbReference type="AlphaFoldDB" id="A0A2I8F0C6"/>
<reference evidence="1 2" key="1">
    <citation type="submission" date="2018-01" db="EMBL/GenBank/DDBJ databases">
        <title>Species boundaries and ecological features among Paraburkholderia terrae DSMZ17804T, P. hospita DSMZ17164T and P. caribensis DSMZ13236T.</title>
        <authorList>
            <person name="Pratama A.A."/>
        </authorList>
    </citation>
    <scope>NUCLEOTIDE SEQUENCE [LARGE SCALE GENOMIC DNA]</scope>
    <source>
        <strain evidence="1 2">DSM 17804</strain>
    </source>
</reference>
<dbReference type="EMBL" id="CP026113">
    <property type="protein sequence ID" value="AUT65082.1"/>
    <property type="molecule type" value="Genomic_DNA"/>
</dbReference>
<evidence type="ECO:0008006" key="3">
    <source>
        <dbReference type="Google" id="ProtNLM"/>
    </source>
</evidence>
<accession>A0A2I8F0C6</accession>
<dbReference type="Proteomes" id="UP000243502">
    <property type="component" value="Chromosome 3"/>
</dbReference>
<proteinExistence type="predicted"/>
<evidence type="ECO:0000313" key="2">
    <source>
        <dbReference type="Proteomes" id="UP000243502"/>
    </source>
</evidence>
<sequence>MLLPLNAAAARAQSLNYHLAFAVCRSGSGKQDNFNQLTLVMYLTWLLQQRGYGALPVERYQAAEQGIESAFVRANDCGTWELTSEAAVSFEAILALHDSQLSIVPVHLIKSAEQVLMRVVAGEIPPPIPEAS</sequence>
<dbReference type="KEGG" id="pter:C2L65_36505"/>
<evidence type="ECO:0000313" key="1">
    <source>
        <dbReference type="EMBL" id="AUT65082.1"/>
    </source>
</evidence>